<evidence type="ECO:0000256" key="1">
    <source>
        <dbReference type="SAM" id="Phobius"/>
    </source>
</evidence>
<keyword evidence="4" id="KW-1185">Reference proteome</keyword>
<evidence type="ECO:0000313" key="3">
    <source>
        <dbReference type="EMBL" id="MFC4908560.1"/>
    </source>
</evidence>
<dbReference type="PROSITE" id="PS50850">
    <property type="entry name" value="MFS"/>
    <property type="match status" value="1"/>
</dbReference>
<keyword evidence="1" id="KW-1133">Transmembrane helix</keyword>
<accession>A0ABV9TZR5</accession>
<feature type="domain" description="Major facilitator superfamily (MFS) profile" evidence="2">
    <location>
        <begin position="1"/>
        <end position="56"/>
    </location>
</feature>
<reference evidence="4" key="1">
    <citation type="journal article" date="2019" name="Int. J. Syst. Evol. Microbiol.">
        <title>The Global Catalogue of Microorganisms (GCM) 10K type strain sequencing project: providing services to taxonomists for standard genome sequencing and annotation.</title>
        <authorList>
            <consortium name="The Broad Institute Genomics Platform"/>
            <consortium name="The Broad Institute Genome Sequencing Center for Infectious Disease"/>
            <person name="Wu L."/>
            <person name="Ma J."/>
        </authorList>
    </citation>
    <scope>NUCLEOTIDE SEQUENCE [LARGE SCALE GENOMIC DNA]</scope>
    <source>
        <strain evidence="4">KLKA75</strain>
    </source>
</reference>
<dbReference type="RefSeq" id="WP_253876738.1">
    <property type="nucleotide sequence ID" value="NZ_JBHSIT010000004.1"/>
</dbReference>
<evidence type="ECO:0000313" key="4">
    <source>
        <dbReference type="Proteomes" id="UP001595872"/>
    </source>
</evidence>
<dbReference type="InterPro" id="IPR020846">
    <property type="entry name" value="MFS_dom"/>
</dbReference>
<dbReference type="EMBL" id="JBHSIT010000004">
    <property type="protein sequence ID" value="MFC4908560.1"/>
    <property type="molecule type" value="Genomic_DNA"/>
</dbReference>
<keyword evidence="1" id="KW-0812">Transmembrane</keyword>
<name>A0ABV9TZR5_9ACTN</name>
<proteinExistence type="predicted"/>
<organism evidence="3 4">
    <name type="scientific">Actinomadura gamaensis</name>
    <dbReference type="NCBI Taxonomy" id="1763541"/>
    <lineage>
        <taxon>Bacteria</taxon>
        <taxon>Bacillati</taxon>
        <taxon>Actinomycetota</taxon>
        <taxon>Actinomycetes</taxon>
        <taxon>Streptosporangiales</taxon>
        <taxon>Thermomonosporaceae</taxon>
        <taxon>Actinomadura</taxon>
    </lineage>
</organism>
<feature type="transmembrane region" description="Helical" evidence="1">
    <location>
        <begin position="5"/>
        <end position="25"/>
    </location>
</feature>
<evidence type="ECO:0000259" key="2">
    <source>
        <dbReference type="PROSITE" id="PS50850"/>
    </source>
</evidence>
<protein>
    <recommendedName>
        <fullName evidence="2">Major facilitator superfamily (MFS) profile domain-containing protein</fullName>
    </recommendedName>
</protein>
<gene>
    <name evidence="3" type="ORF">ACFPCY_14625</name>
</gene>
<comment type="caution">
    <text evidence="3">The sequence shown here is derived from an EMBL/GenBank/DDBJ whole genome shotgun (WGS) entry which is preliminary data.</text>
</comment>
<dbReference type="Proteomes" id="UP001595872">
    <property type="component" value="Unassembled WGS sequence"/>
</dbReference>
<feature type="transmembrane region" description="Helical" evidence="1">
    <location>
        <begin position="31"/>
        <end position="50"/>
    </location>
</feature>
<sequence>MGRTILTIVGVILALWLAFSVVGWVLSMLKFFFIIGFFAVVIALVVTLVSKSSRRR</sequence>
<keyword evidence="1" id="KW-0472">Membrane</keyword>